<dbReference type="PIRSF" id="PIRSF005508">
    <property type="entry name" value="Acr3"/>
    <property type="match status" value="1"/>
</dbReference>
<evidence type="ECO:0000256" key="9">
    <source>
        <dbReference type="SAM" id="Phobius"/>
    </source>
</evidence>
<dbReference type="InterPro" id="IPR002657">
    <property type="entry name" value="BilAc:Na_symport/Acr3"/>
</dbReference>
<protein>
    <submittedName>
        <fullName evidence="10">ACR3 family arsenite efflux transporter</fullName>
    </submittedName>
</protein>
<gene>
    <name evidence="10" type="primary">arsB</name>
    <name evidence="10" type="ORF">GCM10023161_06180</name>
</gene>
<dbReference type="Proteomes" id="UP001501417">
    <property type="component" value="Unassembled WGS sequence"/>
</dbReference>
<feature type="transmembrane region" description="Helical" evidence="9">
    <location>
        <begin position="296"/>
        <end position="317"/>
    </location>
</feature>
<evidence type="ECO:0000256" key="6">
    <source>
        <dbReference type="ARBA" id="ARBA00022989"/>
    </source>
</evidence>
<dbReference type="Pfam" id="PF01758">
    <property type="entry name" value="SBF"/>
    <property type="match status" value="1"/>
</dbReference>
<feature type="transmembrane region" description="Helical" evidence="9">
    <location>
        <begin position="55"/>
        <end position="76"/>
    </location>
</feature>
<keyword evidence="5 8" id="KW-0812">Transmembrane</keyword>
<keyword evidence="3 8" id="KW-0813">Transport</keyword>
<comment type="subcellular location">
    <subcellularLocation>
        <location evidence="1 8">Cell membrane</location>
        <topology evidence="1 8">Multi-pass membrane protein</topology>
    </subcellularLocation>
</comment>
<organism evidence="10 11">
    <name type="scientific">Mycobacterium paraffinicum</name>
    <dbReference type="NCBI Taxonomy" id="53378"/>
    <lineage>
        <taxon>Bacteria</taxon>
        <taxon>Bacillati</taxon>
        <taxon>Actinomycetota</taxon>
        <taxon>Actinomycetes</taxon>
        <taxon>Mycobacteriales</taxon>
        <taxon>Mycobacteriaceae</taxon>
        <taxon>Mycobacterium</taxon>
    </lineage>
</organism>
<dbReference type="InterPro" id="IPR038770">
    <property type="entry name" value="Na+/solute_symporter_sf"/>
</dbReference>
<reference evidence="11" key="1">
    <citation type="journal article" date="2019" name="Int. J. Syst. Evol. Microbiol.">
        <title>The Global Catalogue of Microorganisms (GCM) 10K type strain sequencing project: providing services to taxonomists for standard genome sequencing and annotation.</title>
        <authorList>
            <consortium name="The Broad Institute Genomics Platform"/>
            <consortium name="The Broad Institute Genome Sequencing Center for Infectious Disease"/>
            <person name="Wu L."/>
            <person name="Ma J."/>
        </authorList>
    </citation>
    <scope>NUCLEOTIDE SEQUENCE [LARGE SCALE GENOMIC DNA]</scope>
    <source>
        <strain evidence="11">JCM 17782</strain>
    </source>
</reference>
<comment type="similarity">
    <text evidence="2 8">Belongs to the arsenical resistance-3 (ACR3) (TC 2.A.59) family.</text>
</comment>
<feature type="transmembrane region" description="Helical" evidence="9">
    <location>
        <begin position="21"/>
        <end position="40"/>
    </location>
</feature>
<feature type="transmembrane region" description="Helical" evidence="9">
    <location>
        <begin position="191"/>
        <end position="209"/>
    </location>
</feature>
<proteinExistence type="inferred from homology"/>
<keyword evidence="4 8" id="KW-1003">Cell membrane</keyword>
<evidence type="ECO:0000256" key="5">
    <source>
        <dbReference type="ARBA" id="ARBA00022692"/>
    </source>
</evidence>
<dbReference type="PANTHER" id="PTHR43057">
    <property type="entry name" value="ARSENITE EFFLUX TRANSPORTER"/>
    <property type="match status" value="1"/>
</dbReference>
<keyword evidence="6 8" id="KW-1133">Transmembrane helix</keyword>
<dbReference type="EMBL" id="BAABGF010000007">
    <property type="protein sequence ID" value="GAA4534249.1"/>
    <property type="molecule type" value="Genomic_DNA"/>
</dbReference>
<evidence type="ECO:0000256" key="8">
    <source>
        <dbReference type="PIRNR" id="PIRNR005508"/>
    </source>
</evidence>
<feature type="transmembrane region" description="Helical" evidence="9">
    <location>
        <begin position="230"/>
        <end position="249"/>
    </location>
</feature>
<name>A0ABP8RBX3_9MYCO</name>
<dbReference type="NCBIfam" id="TIGR00832">
    <property type="entry name" value="acr3"/>
    <property type="match status" value="1"/>
</dbReference>
<keyword evidence="7 8" id="KW-0472">Membrane</keyword>
<evidence type="ECO:0000256" key="4">
    <source>
        <dbReference type="ARBA" id="ARBA00022475"/>
    </source>
</evidence>
<dbReference type="InterPro" id="IPR004706">
    <property type="entry name" value="Arsenical-R_Acr3"/>
</dbReference>
<feature type="transmembrane region" description="Helical" evidence="9">
    <location>
        <begin position="323"/>
        <end position="345"/>
    </location>
</feature>
<feature type="transmembrane region" description="Helical" evidence="9">
    <location>
        <begin position="118"/>
        <end position="137"/>
    </location>
</feature>
<sequence>MTETAAAQTSTVARLSTLDRLLPVWIAVAMATGLLLGRWVPGFNTVLQKVQVDGISLPIALGLLIMMYPVLAKVRYDRLDTVTSDRRLLISSLLLNWVLGPAVMFTLAWLLLADLPEYRTGLIIVGLARCIAMVIIWNDLACGDREAAAVLVALNSVFQVLAFAALGWFYLSVLPGWQHLPQTTIATSPWQIAKSVLIFLGVPLAAGYLSRRWGEKAKGRTWYETRYLPAIGPWALYGLLFTIVILFALQGHQIITRPWDVARIAVPLLAYFAIMWIGGYLLGAALGLGYARTTTLAFTAAGNNFELAIAVAIATYGATSGQALAGVVGPLIEVPVLVALVYVSLALRPRLFPTPPAVVVAPRSVHR</sequence>
<keyword evidence="11" id="KW-1185">Reference proteome</keyword>
<feature type="transmembrane region" description="Helical" evidence="9">
    <location>
        <begin position="269"/>
        <end position="289"/>
    </location>
</feature>
<dbReference type="PANTHER" id="PTHR43057:SF1">
    <property type="entry name" value="ARSENICAL-RESISTANCE PROTEIN 3"/>
    <property type="match status" value="1"/>
</dbReference>
<evidence type="ECO:0000256" key="3">
    <source>
        <dbReference type="ARBA" id="ARBA00022448"/>
    </source>
</evidence>
<feature type="transmembrane region" description="Helical" evidence="9">
    <location>
        <begin position="149"/>
        <end position="171"/>
    </location>
</feature>
<evidence type="ECO:0000256" key="1">
    <source>
        <dbReference type="ARBA" id="ARBA00004651"/>
    </source>
</evidence>
<feature type="transmembrane region" description="Helical" evidence="9">
    <location>
        <begin position="88"/>
        <end position="112"/>
    </location>
</feature>
<evidence type="ECO:0000313" key="11">
    <source>
        <dbReference type="Proteomes" id="UP001501417"/>
    </source>
</evidence>
<evidence type="ECO:0000256" key="7">
    <source>
        <dbReference type="ARBA" id="ARBA00023136"/>
    </source>
</evidence>
<evidence type="ECO:0000313" key="10">
    <source>
        <dbReference type="EMBL" id="GAA4534249.1"/>
    </source>
</evidence>
<dbReference type="Gene3D" id="1.20.1530.20">
    <property type="match status" value="1"/>
</dbReference>
<accession>A0ABP8RBX3</accession>
<comment type="caution">
    <text evidence="10">The sequence shown here is derived from an EMBL/GenBank/DDBJ whole genome shotgun (WGS) entry which is preliminary data.</text>
</comment>
<evidence type="ECO:0000256" key="2">
    <source>
        <dbReference type="ARBA" id="ARBA00010110"/>
    </source>
</evidence>